<evidence type="ECO:0000313" key="2">
    <source>
        <dbReference type="Proteomes" id="UP001353858"/>
    </source>
</evidence>
<proteinExistence type="predicted"/>
<dbReference type="AlphaFoldDB" id="A0AAN7SSA4"/>
<comment type="caution">
    <text evidence="1">The sequence shown here is derived from an EMBL/GenBank/DDBJ whole genome shotgun (WGS) entry which is preliminary data.</text>
</comment>
<name>A0AAN7SSA4_9COLE</name>
<protein>
    <submittedName>
        <fullName evidence="1">Uncharacterized protein</fullName>
    </submittedName>
</protein>
<reference evidence="2" key="1">
    <citation type="submission" date="2023-01" db="EMBL/GenBank/DDBJ databases">
        <title>Key to firefly adult light organ development and bioluminescence: homeobox transcription factors regulate luciferase expression and transportation to peroxisome.</title>
        <authorList>
            <person name="Fu X."/>
        </authorList>
    </citation>
    <scope>NUCLEOTIDE SEQUENCE [LARGE SCALE GENOMIC DNA]</scope>
</reference>
<evidence type="ECO:0000313" key="1">
    <source>
        <dbReference type="EMBL" id="KAK4883320.1"/>
    </source>
</evidence>
<keyword evidence="2" id="KW-1185">Reference proteome</keyword>
<gene>
    <name evidence="1" type="ORF">RN001_006639</name>
</gene>
<accession>A0AAN7SSA4</accession>
<sequence>MQVRIKERKVLLDKKVLATKHQKLNEINSQTGNSDNQFPHENVDAILDAPEDLAGPLESAQVPLPSHIRKIITNNIIKVPNVEPSIQHNAAESSLTIIKNALNPQLKQKLFLKYPSPSNCCLDSPLLNPEPKACIQKTHLKRNARLAAVQQQIDAGLSVIGRVLTKVLKDLDNRS</sequence>
<dbReference type="EMBL" id="JARPUR010000002">
    <property type="protein sequence ID" value="KAK4883320.1"/>
    <property type="molecule type" value="Genomic_DNA"/>
</dbReference>
<organism evidence="1 2">
    <name type="scientific">Aquatica leii</name>
    <dbReference type="NCBI Taxonomy" id="1421715"/>
    <lineage>
        <taxon>Eukaryota</taxon>
        <taxon>Metazoa</taxon>
        <taxon>Ecdysozoa</taxon>
        <taxon>Arthropoda</taxon>
        <taxon>Hexapoda</taxon>
        <taxon>Insecta</taxon>
        <taxon>Pterygota</taxon>
        <taxon>Neoptera</taxon>
        <taxon>Endopterygota</taxon>
        <taxon>Coleoptera</taxon>
        <taxon>Polyphaga</taxon>
        <taxon>Elateriformia</taxon>
        <taxon>Elateroidea</taxon>
        <taxon>Lampyridae</taxon>
        <taxon>Luciolinae</taxon>
        <taxon>Aquatica</taxon>
    </lineage>
</organism>
<dbReference type="Proteomes" id="UP001353858">
    <property type="component" value="Unassembled WGS sequence"/>
</dbReference>